<dbReference type="OMA" id="ITPCLTI"/>
<dbReference type="OrthoDB" id="18339at2759"/>
<dbReference type="GO" id="GO:0005634">
    <property type="term" value="C:nucleus"/>
    <property type="evidence" value="ECO:0007669"/>
    <property type="project" value="TreeGrafter"/>
</dbReference>
<dbReference type="GO" id="GO:1990756">
    <property type="term" value="F:ubiquitin-like ligase-substrate adaptor activity"/>
    <property type="evidence" value="ECO:0007669"/>
    <property type="project" value="TreeGrafter"/>
</dbReference>
<dbReference type="PANTHER" id="PTHR13374:SF3">
    <property type="entry name" value="DET1 HOMOLOG"/>
    <property type="match status" value="1"/>
</dbReference>
<feature type="compositionally biased region" description="Polar residues" evidence="1">
    <location>
        <begin position="430"/>
        <end position="442"/>
    </location>
</feature>
<feature type="region of interest" description="Disordered" evidence="1">
    <location>
        <begin position="29"/>
        <end position="50"/>
    </location>
</feature>
<feature type="compositionally biased region" description="Low complexity" evidence="1">
    <location>
        <begin position="419"/>
        <end position="429"/>
    </location>
</feature>
<dbReference type="PANTHER" id="PTHR13374">
    <property type="entry name" value="DET1 HOMOLOG DE-ETIOLATED-1 HOMOLOG"/>
    <property type="match status" value="1"/>
</dbReference>
<name>A0A139B0M1_GONPJ</name>
<evidence type="ECO:0000313" key="2">
    <source>
        <dbReference type="EMBL" id="KXS22546.1"/>
    </source>
</evidence>
<organism evidence="2 3">
    <name type="scientific">Gonapodya prolifera (strain JEL478)</name>
    <name type="common">Monoblepharis prolifera</name>
    <dbReference type="NCBI Taxonomy" id="1344416"/>
    <lineage>
        <taxon>Eukaryota</taxon>
        <taxon>Fungi</taxon>
        <taxon>Fungi incertae sedis</taxon>
        <taxon>Chytridiomycota</taxon>
        <taxon>Chytridiomycota incertae sedis</taxon>
        <taxon>Monoblepharidomycetes</taxon>
        <taxon>Monoblepharidales</taxon>
        <taxon>Gonapodyaceae</taxon>
        <taxon>Gonapodya</taxon>
    </lineage>
</organism>
<feature type="compositionally biased region" description="Polar residues" evidence="1">
    <location>
        <begin position="35"/>
        <end position="50"/>
    </location>
</feature>
<feature type="compositionally biased region" description="Acidic residues" evidence="1">
    <location>
        <begin position="368"/>
        <end position="377"/>
    </location>
</feature>
<evidence type="ECO:0000256" key="1">
    <source>
        <dbReference type="SAM" id="MobiDB-lite"/>
    </source>
</evidence>
<dbReference type="AlphaFoldDB" id="A0A139B0M1"/>
<protein>
    <submittedName>
        <fullName evidence="2">Uncharacterized protein</fullName>
    </submittedName>
</protein>
<feature type="region of interest" description="Disordered" evidence="1">
    <location>
        <begin position="106"/>
        <end position="169"/>
    </location>
</feature>
<feature type="region of interest" description="Disordered" evidence="1">
    <location>
        <begin position="334"/>
        <end position="468"/>
    </location>
</feature>
<dbReference type="GO" id="GO:0031461">
    <property type="term" value="C:cullin-RING ubiquitin ligase complex"/>
    <property type="evidence" value="ECO:0007669"/>
    <property type="project" value="TreeGrafter"/>
</dbReference>
<dbReference type="EMBL" id="KQ965731">
    <property type="protein sequence ID" value="KXS22546.1"/>
    <property type="molecule type" value="Genomic_DNA"/>
</dbReference>
<evidence type="ECO:0000313" key="3">
    <source>
        <dbReference type="Proteomes" id="UP000070544"/>
    </source>
</evidence>
<dbReference type="InterPro" id="IPR019138">
    <property type="entry name" value="De-etiolated_protein_1_Det1"/>
</dbReference>
<keyword evidence="3" id="KW-1185">Reference proteome</keyword>
<dbReference type="Proteomes" id="UP000070544">
    <property type="component" value="Unassembled WGS sequence"/>
</dbReference>
<dbReference type="GO" id="GO:0016567">
    <property type="term" value="P:protein ubiquitination"/>
    <property type="evidence" value="ECO:0007669"/>
    <property type="project" value="TreeGrafter"/>
</dbReference>
<sequence>MASLPPPLRPTTTRRVCKRSMFSTLRDREAGLHAQQGSRRPNTNSVKQRQLTWNVHPDITFYDVRMPPGCQQLHFRKFSPDGKCLVAFSKSNHSLVILRYLGPGCSSTSTRGSSKRDTSNPEHAPMDNISNLTPIRGSRPSSAANGTAALAAEDDRLSTHSPTASRWDSPFGDSLESQRVFSDFFSVEYEVNVTAGTEVLCKEFSLFSEDGKFLVLASAVPSSTPPLEENSGSLTSIQQLDDVTFWVVELAHGTIVDKRTFKSDYIYLSNHAGVSLLGNRLLITSVQNQTVYMMEIMPSGRLNHVRSLGTDLLPDDGDLLRDLNNRELEWRRTSESVSILKSSPPSTPETRVRPSGSVLGKRQRPVEDEGEDLEDNELGPPPSTRPTFRANIRRLAVPSITTGPSSDVPTLASGGGTSPPGSWSPAWTTGSGSRLQTRTTLRSIGAASQRLSSGTPNRPLTREDPPNDLMLSGLKHRLMAFLHRRAMASGDINRLRHFFLSWDYFASLVIWRCEWMDAATIVFKMGGVDAIGKSDPPAAAPTFLLIFHLPTVSVVGFHESCSPDLLDWYETDDRWRRQATSRVNWCASMSNSDKARETVRKSMFGLWKAKNGGSQQAIKRALANLPHNPQAYSETPYWDQELFSYDEKSIGPLERPKVVVDFPLKWFNRVTGEHVFSIDPFPKPYGIGPPRTKHYAVFIFHPTDPFCITVMFQAQQQTAVNIHARRCVG</sequence>
<dbReference type="GO" id="GO:0031625">
    <property type="term" value="F:ubiquitin protein ligase binding"/>
    <property type="evidence" value="ECO:0007669"/>
    <property type="project" value="TreeGrafter"/>
</dbReference>
<feature type="compositionally biased region" description="Polar residues" evidence="1">
    <location>
        <begin position="335"/>
        <end position="344"/>
    </location>
</feature>
<reference evidence="2 3" key="1">
    <citation type="journal article" date="2015" name="Genome Biol. Evol.">
        <title>Phylogenomic analyses indicate that early fungi evolved digesting cell walls of algal ancestors of land plants.</title>
        <authorList>
            <person name="Chang Y."/>
            <person name="Wang S."/>
            <person name="Sekimoto S."/>
            <person name="Aerts A.L."/>
            <person name="Choi C."/>
            <person name="Clum A."/>
            <person name="LaButti K.M."/>
            <person name="Lindquist E.A."/>
            <person name="Yee Ngan C."/>
            <person name="Ohm R.A."/>
            <person name="Salamov A.A."/>
            <person name="Grigoriev I.V."/>
            <person name="Spatafora J.W."/>
            <person name="Berbee M.L."/>
        </authorList>
    </citation>
    <scope>NUCLEOTIDE SEQUENCE [LARGE SCALE GENOMIC DNA]</scope>
    <source>
        <strain evidence="2 3">JEL478</strain>
    </source>
</reference>
<feature type="compositionally biased region" description="Polar residues" evidence="1">
    <location>
        <begin position="399"/>
        <end position="408"/>
    </location>
</feature>
<gene>
    <name evidence="2" type="ORF">M427DRAFT_50845</name>
</gene>
<dbReference type="STRING" id="1344416.A0A139B0M1"/>
<proteinExistence type="predicted"/>
<accession>A0A139B0M1</accession>
<feature type="compositionally biased region" description="Polar residues" evidence="1">
    <location>
        <begin position="449"/>
        <end position="458"/>
    </location>
</feature>
<dbReference type="GO" id="GO:0032436">
    <property type="term" value="P:positive regulation of proteasomal ubiquitin-dependent protein catabolic process"/>
    <property type="evidence" value="ECO:0007669"/>
    <property type="project" value="TreeGrafter"/>
</dbReference>
<dbReference type="Pfam" id="PF09737">
    <property type="entry name" value="Det1"/>
    <property type="match status" value="2"/>
</dbReference>